<gene>
    <name evidence="1" type="ORF">P872_12240</name>
</gene>
<organism evidence="1 2">
    <name type="scientific">Rhodonellum psychrophilum GCM71 = DSM 17998</name>
    <dbReference type="NCBI Taxonomy" id="1123057"/>
    <lineage>
        <taxon>Bacteria</taxon>
        <taxon>Pseudomonadati</taxon>
        <taxon>Bacteroidota</taxon>
        <taxon>Cytophagia</taxon>
        <taxon>Cytophagales</taxon>
        <taxon>Cytophagaceae</taxon>
        <taxon>Rhodonellum</taxon>
    </lineage>
</organism>
<proteinExistence type="predicted"/>
<accession>U5BY85</accession>
<comment type="caution">
    <text evidence="1">The sequence shown here is derived from an EMBL/GenBank/DDBJ whole genome shotgun (WGS) entry which is preliminary data.</text>
</comment>
<evidence type="ECO:0000313" key="1">
    <source>
        <dbReference type="EMBL" id="ERM80837.1"/>
    </source>
</evidence>
<dbReference type="EMBL" id="AWXR01000075">
    <property type="protein sequence ID" value="ERM80837.1"/>
    <property type="molecule type" value="Genomic_DNA"/>
</dbReference>
<protein>
    <submittedName>
        <fullName evidence="1">Uncharacterized protein</fullName>
    </submittedName>
</protein>
<name>U5BY85_9BACT</name>
<dbReference type="Proteomes" id="UP000016843">
    <property type="component" value="Unassembled WGS sequence"/>
</dbReference>
<dbReference type="AlphaFoldDB" id="U5BY85"/>
<evidence type="ECO:0000313" key="2">
    <source>
        <dbReference type="Proteomes" id="UP000016843"/>
    </source>
</evidence>
<sequence length="44" mass="5066">MNSIRAGIKNAVRKLFIIYREARWGLDFLVGVENVKKSDCLGKR</sequence>
<reference evidence="1 2" key="1">
    <citation type="journal article" date="2013" name="Genome Announc.">
        <title>Draft Genome Sequence of the Psychrophilic and Alkaliphilic Rhodonellum psychrophilum Strain GCM71T.</title>
        <authorList>
            <person name="Hauptmann A.L."/>
            <person name="Glaring M.A."/>
            <person name="Hallin P.F."/>
            <person name="Prieme A."/>
            <person name="Stougaard P."/>
        </authorList>
    </citation>
    <scope>NUCLEOTIDE SEQUENCE [LARGE SCALE GENOMIC DNA]</scope>
    <source>
        <strain evidence="1 2">GCM71</strain>
    </source>
</reference>
<keyword evidence="2" id="KW-1185">Reference proteome</keyword>